<evidence type="ECO:0000256" key="2">
    <source>
        <dbReference type="ARBA" id="ARBA00022692"/>
    </source>
</evidence>
<feature type="transmembrane region" description="Helical" evidence="6">
    <location>
        <begin position="174"/>
        <end position="198"/>
    </location>
</feature>
<dbReference type="PANTHER" id="PTHR31465:SF9">
    <property type="entry name" value="SPHINGOID LONG-CHAIN BASE TRANSPORTER RSB1"/>
    <property type="match status" value="1"/>
</dbReference>
<feature type="transmembrane region" description="Helical" evidence="6">
    <location>
        <begin position="62"/>
        <end position="82"/>
    </location>
</feature>
<keyword evidence="4 6" id="KW-0472">Membrane</keyword>
<gene>
    <name evidence="7" type="ORF">B0A48_12215</name>
</gene>
<dbReference type="FunCoup" id="A0A1V8SU54">
    <property type="interactions" value="46"/>
</dbReference>
<accession>A0A1V8SU54</accession>
<evidence type="ECO:0000313" key="8">
    <source>
        <dbReference type="Proteomes" id="UP000192596"/>
    </source>
</evidence>
<feature type="transmembrane region" description="Helical" evidence="6">
    <location>
        <begin position="94"/>
        <end position="118"/>
    </location>
</feature>
<feature type="transmembrane region" description="Helical" evidence="6">
    <location>
        <begin position="36"/>
        <end position="55"/>
    </location>
</feature>
<evidence type="ECO:0000256" key="5">
    <source>
        <dbReference type="SAM" id="MobiDB-lite"/>
    </source>
</evidence>
<keyword evidence="8" id="KW-1185">Reference proteome</keyword>
<name>A0A1V8SU54_9PEZI</name>
<organism evidence="7 8">
    <name type="scientific">Cryoendolithus antarcticus</name>
    <dbReference type="NCBI Taxonomy" id="1507870"/>
    <lineage>
        <taxon>Eukaryota</taxon>
        <taxon>Fungi</taxon>
        <taxon>Dikarya</taxon>
        <taxon>Ascomycota</taxon>
        <taxon>Pezizomycotina</taxon>
        <taxon>Dothideomycetes</taxon>
        <taxon>Dothideomycetidae</taxon>
        <taxon>Cladosporiales</taxon>
        <taxon>Cladosporiaceae</taxon>
        <taxon>Cryoendolithus</taxon>
    </lineage>
</organism>
<evidence type="ECO:0000256" key="1">
    <source>
        <dbReference type="ARBA" id="ARBA00004141"/>
    </source>
</evidence>
<dbReference type="OrthoDB" id="4521223at2759"/>
<evidence type="ECO:0000256" key="3">
    <source>
        <dbReference type="ARBA" id="ARBA00022989"/>
    </source>
</evidence>
<feature type="region of interest" description="Disordered" evidence="5">
    <location>
        <begin position="296"/>
        <end position="319"/>
    </location>
</feature>
<feature type="transmembrane region" description="Helical" evidence="6">
    <location>
        <begin position="219"/>
        <end position="236"/>
    </location>
</feature>
<evidence type="ECO:0000256" key="6">
    <source>
        <dbReference type="SAM" id="Phobius"/>
    </source>
</evidence>
<dbReference type="GO" id="GO:0005886">
    <property type="term" value="C:plasma membrane"/>
    <property type="evidence" value="ECO:0007669"/>
    <property type="project" value="TreeGrafter"/>
</dbReference>
<evidence type="ECO:0008006" key="9">
    <source>
        <dbReference type="Google" id="ProtNLM"/>
    </source>
</evidence>
<dbReference type="GO" id="GO:0000324">
    <property type="term" value="C:fungal-type vacuole"/>
    <property type="evidence" value="ECO:0007669"/>
    <property type="project" value="TreeGrafter"/>
</dbReference>
<keyword evidence="3 6" id="KW-1133">Transmembrane helix</keyword>
<feature type="transmembrane region" description="Helical" evidence="6">
    <location>
        <begin position="139"/>
        <end position="162"/>
    </location>
</feature>
<evidence type="ECO:0000313" key="7">
    <source>
        <dbReference type="EMBL" id="OQO02686.1"/>
    </source>
</evidence>
<feature type="compositionally biased region" description="Low complexity" evidence="5">
    <location>
        <begin position="310"/>
        <end position="319"/>
    </location>
</feature>
<dbReference type="PANTHER" id="PTHR31465">
    <property type="entry name" value="PROTEIN RTA1-RELATED"/>
    <property type="match status" value="1"/>
</dbReference>
<dbReference type="AlphaFoldDB" id="A0A1V8SU54"/>
<keyword evidence="2 6" id="KW-0812">Transmembrane</keyword>
<sequence length="319" mass="35585">MLDIFNPLLRRGNANGTCTKATCTYIWSVYGYQPSLAATILFLLLFFFSGLTYIYQGYKTKTWFFTIAMTLGCFSEVLGYVAKMLLWQDPFSDAGFKMSVTLLTFAPAFYAAGIYYTLKHICLTFSVELSRVRPIWYTRVFITCDVISILLQASGGVVASISWNKFILDIGDDIMITGLATQVVTLVIFGALAAEYGGKVYKNQHQLNQATAELRRSKMFKLFLMALWVAYFGILIRCCYRVAELCRGWGGQNYIMRNQALFIGLDSVPVAIASIVLNIWHPGWCFPKQAIGQDTTVSPRSGPEKGGSGESSVEEVSQV</sequence>
<dbReference type="STRING" id="1507870.A0A1V8SU54"/>
<reference evidence="8" key="1">
    <citation type="submission" date="2017-03" db="EMBL/GenBank/DDBJ databases">
        <title>Genomes of endolithic fungi from Antarctica.</title>
        <authorList>
            <person name="Coleine C."/>
            <person name="Masonjones S."/>
            <person name="Stajich J.E."/>
        </authorList>
    </citation>
    <scope>NUCLEOTIDE SEQUENCE [LARGE SCALE GENOMIC DNA]</scope>
    <source>
        <strain evidence="8">CCFEE 5527</strain>
    </source>
</reference>
<comment type="subcellular location">
    <subcellularLocation>
        <location evidence="1">Membrane</location>
        <topology evidence="1">Multi-pass membrane protein</topology>
    </subcellularLocation>
</comment>
<protein>
    <recommendedName>
        <fullName evidence="9">Sphingoid long-chain base transporter RSB1</fullName>
    </recommendedName>
</protein>
<dbReference type="Pfam" id="PF04479">
    <property type="entry name" value="RTA1"/>
    <property type="match status" value="1"/>
</dbReference>
<evidence type="ECO:0000256" key="4">
    <source>
        <dbReference type="ARBA" id="ARBA00023136"/>
    </source>
</evidence>
<dbReference type="Proteomes" id="UP000192596">
    <property type="component" value="Unassembled WGS sequence"/>
</dbReference>
<dbReference type="EMBL" id="NAJO01000027">
    <property type="protein sequence ID" value="OQO02686.1"/>
    <property type="molecule type" value="Genomic_DNA"/>
</dbReference>
<comment type="caution">
    <text evidence="7">The sequence shown here is derived from an EMBL/GenBank/DDBJ whole genome shotgun (WGS) entry which is preliminary data.</text>
</comment>
<proteinExistence type="predicted"/>
<dbReference type="InterPro" id="IPR007568">
    <property type="entry name" value="RTA1"/>
</dbReference>
<dbReference type="InParanoid" id="A0A1V8SU54"/>